<dbReference type="InterPro" id="IPR036217">
    <property type="entry name" value="MethylDNA_cys_MeTrfase_DNAb"/>
</dbReference>
<dbReference type="GO" id="GO:0003908">
    <property type="term" value="F:methylated-DNA-[protein]-cysteine S-methyltransferase activity"/>
    <property type="evidence" value="ECO:0007669"/>
    <property type="project" value="UniProtKB-EC"/>
</dbReference>
<dbReference type="InterPro" id="IPR004026">
    <property type="entry name" value="Ada_DNA_repair_Zn-bd"/>
</dbReference>
<dbReference type="SUPFAM" id="SSF53155">
    <property type="entry name" value="Methylated DNA-protein cysteine methyltransferase domain"/>
    <property type="match status" value="1"/>
</dbReference>
<proteinExistence type="inferred from homology"/>
<keyword evidence="10" id="KW-0234">DNA repair</keyword>
<keyword evidence="7" id="KW-0805">Transcription regulation</keyword>
<dbReference type="GO" id="GO:0003700">
    <property type="term" value="F:DNA-binding transcription factor activity"/>
    <property type="evidence" value="ECO:0007669"/>
    <property type="project" value="InterPro"/>
</dbReference>
<accession>A0AB38TZA0</accession>
<evidence type="ECO:0000259" key="14">
    <source>
        <dbReference type="PROSITE" id="PS01124"/>
    </source>
</evidence>
<evidence type="ECO:0000256" key="5">
    <source>
        <dbReference type="ARBA" id="ARBA00022679"/>
    </source>
</evidence>
<dbReference type="Pfam" id="PF12833">
    <property type="entry name" value="HTH_18"/>
    <property type="match status" value="1"/>
</dbReference>
<evidence type="ECO:0000256" key="13">
    <source>
        <dbReference type="PIRSR" id="PIRSR000409-3"/>
    </source>
</evidence>
<dbReference type="SUPFAM" id="SSF46689">
    <property type="entry name" value="Homeodomain-like"/>
    <property type="match status" value="1"/>
</dbReference>
<dbReference type="Gene3D" id="3.30.160.70">
    <property type="entry name" value="Methylated DNA-protein cysteine methyltransferase domain"/>
    <property type="match status" value="1"/>
</dbReference>
<dbReference type="Gene3D" id="1.10.10.10">
    <property type="entry name" value="Winged helix-like DNA-binding domain superfamily/Winged helix DNA-binding domain"/>
    <property type="match status" value="1"/>
</dbReference>
<evidence type="ECO:0000256" key="12">
    <source>
        <dbReference type="PIRSR" id="PIRSR000409-1"/>
    </source>
</evidence>
<dbReference type="InterPro" id="IPR036388">
    <property type="entry name" value="WH-like_DNA-bd_sf"/>
</dbReference>
<comment type="catalytic activity">
    <reaction evidence="11">
        <text>a 6-O-methyl-2'-deoxyguanosine in DNA + L-cysteinyl-[protein] = S-methyl-L-cysteinyl-[protein] + a 2'-deoxyguanosine in DNA</text>
        <dbReference type="Rhea" id="RHEA:24000"/>
        <dbReference type="Rhea" id="RHEA-COMP:10131"/>
        <dbReference type="Rhea" id="RHEA-COMP:10132"/>
        <dbReference type="Rhea" id="RHEA-COMP:11367"/>
        <dbReference type="Rhea" id="RHEA-COMP:11368"/>
        <dbReference type="ChEBI" id="CHEBI:29950"/>
        <dbReference type="ChEBI" id="CHEBI:82612"/>
        <dbReference type="ChEBI" id="CHEBI:85445"/>
        <dbReference type="ChEBI" id="CHEBI:85448"/>
        <dbReference type="EC" id="2.1.1.63"/>
    </reaction>
</comment>
<dbReference type="EMBL" id="CP104214">
    <property type="protein sequence ID" value="UWX72118.1"/>
    <property type="molecule type" value="Genomic_DNA"/>
</dbReference>
<dbReference type="GO" id="GO:0032259">
    <property type="term" value="P:methylation"/>
    <property type="evidence" value="ECO:0007669"/>
    <property type="project" value="UniProtKB-KW"/>
</dbReference>
<dbReference type="InterPro" id="IPR014048">
    <property type="entry name" value="MethylDNA_cys_MeTrfase_DNA-bd"/>
</dbReference>
<evidence type="ECO:0000256" key="9">
    <source>
        <dbReference type="ARBA" id="ARBA00023163"/>
    </source>
</evidence>
<dbReference type="EC" id="2.1.1.63" evidence="3"/>
<gene>
    <name evidence="15" type="primary">ada</name>
    <name evidence="15" type="ORF">NYZ96_18665</name>
</gene>
<evidence type="ECO:0000256" key="8">
    <source>
        <dbReference type="ARBA" id="ARBA00023159"/>
    </source>
</evidence>
<dbReference type="GO" id="GO:0043565">
    <property type="term" value="F:sequence-specific DNA binding"/>
    <property type="evidence" value="ECO:0007669"/>
    <property type="project" value="InterPro"/>
</dbReference>
<dbReference type="PIRSF" id="PIRSF000409">
    <property type="entry name" value="Ada"/>
    <property type="match status" value="1"/>
</dbReference>
<organism evidence="15 16">
    <name type="scientific">Burkholderia gladioli</name>
    <name type="common">Pseudomonas marginata</name>
    <name type="synonym">Phytomonas marginata</name>
    <dbReference type="NCBI Taxonomy" id="28095"/>
    <lineage>
        <taxon>Bacteria</taxon>
        <taxon>Pseudomonadati</taxon>
        <taxon>Pseudomonadota</taxon>
        <taxon>Betaproteobacteria</taxon>
        <taxon>Burkholderiales</taxon>
        <taxon>Burkholderiaceae</taxon>
        <taxon>Burkholderia</taxon>
    </lineage>
</organism>
<evidence type="ECO:0000313" key="16">
    <source>
        <dbReference type="Proteomes" id="UP001059745"/>
    </source>
</evidence>
<dbReference type="InterPro" id="IPR001497">
    <property type="entry name" value="MethylDNA_cys_MeTrfase_AS"/>
</dbReference>
<feature type="domain" description="HTH araC/xylS-type" evidence="14">
    <location>
        <begin position="92"/>
        <end position="180"/>
    </location>
</feature>
<dbReference type="InterPro" id="IPR035451">
    <property type="entry name" value="Ada-like_dom_sf"/>
</dbReference>
<evidence type="ECO:0000256" key="7">
    <source>
        <dbReference type="ARBA" id="ARBA00023015"/>
    </source>
</evidence>
<dbReference type="PROSITE" id="PS00374">
    <property type="entry name" value="MGMT"/>
    <property type="match status" value="1"/>
</dbReference>
<keyword evidence="13" id="KW-0862">Zinc</keyword>
<reference evidence="15" key="1">
    <citation type="submission" date="2022-09" db="EMBL/GenBank/DDBJ databases">
        <title>Genomic of Burkholderia gladioli.</title>
        <authorList>
            <person name="Wu H."/>
        </authorList>
    </citation>
    <scope>NUCLEOTIDE SEQUENCE</scope>
    <source>
        <strain evidence="15">ZN-S4</strain>
    </source>
</reference>
<feature type="active site" description="Nucleophile; methyl group acceptor from either O6-methylguanine or O4-methylthymine" evidence="12">
    <location>
        <position position="318"/>
    </location>
</feature>
<evidence type="ECO:0000313" key="15">
    <source>
        <dbReference type="EMBL" id="UWX72118.1"/>
    </source>
</evidence>
<evidence type="ECO:0000256" key="3">
    <source>
        <dbReference type="ARBA" id="ARBA00011918"/>
    </source>
</evidence>
<dbReference type="SUPFAM" id="SSF46767">
    <property type="entry name" value="Methylated DNA-protein cysteine methyltransferase, C-terminal domain"/>
    <property type="match status" value="1"/>
</dbReference>
<dbReference type="Gene3D" id="3.40.10.10">
    <property type="entry name" value="DNA Methylphosphotriester Repair Domain"/>
    <property type="match status" value="1"/>
</dbReference>
<feature type="active site" description="Nucleophile; methyl group acceptor from methylphosphotriester" evidence="12">
    <location>
        <position position="38"/>
    </location>
</feature>
<feature type="binding site" evidence="13">
    <location>
        <position position="72"/>
    </location>
    <ligand>
        <name>Zn(2+)</name>
        <dbReference type="ChEBI" id="CHEBI:29105"/>
    </ligand>
</feature>
<dbReference type="NCBIfam" id="NF011964">
    <property type="entry name" value="PRK15435.1"/>
    <property type="match status" value="1"/>
</dbReference>
<dbReference type="InterPro" id="IPR018060">
    <property type="entry name" value="HTH_AraC"/>
</dbReference>
<dbReference type="GO" id="GO:0006281">
    <property type="term" value="P:DNA repair"/>
    <property type="evidence" value="ECO:0007669"/>
    <property type="project" value="UniProtKB-KW"/>
</dbReference>
<comment type="similarity">
    <text evidence="2">Belongs to the MGMT family.</text>
</comment>
<keyword evidence="8" id="KW-0010">Activator</keyword>
<evidence type="ECO:0000256" key="2">
    <source>
        <dbReference type="ARBA" id="ARBA00008711"/>
    </source>
</evidence>
<dbReference type="PANTHER" id="PTHR10815:SF14">
    <property type="entry name" value="BIFUNCTIONAL TRANSCRIPTIONAL ACTIVATOR_DNA REPAIR ENZYME ADA"/>
    <property type="match status" value="1"/>
</dbReference>
<name>A0AB38TZA0_BURGA</name>
<dbReference type="PROSITE" id="PS01124">
    <property type="entry name" value="HTH_ARAC_FAMILY_2"/>
    <property type="match status" value="1"/>
</dbReference>
<dbReference type="Pfam" id="PF01035">
    <property type="entry name" value="DNA_binding_1"/>
    <property type="match status" value="1"/>
</dbReference>
<dbReference type="InterPro" id="IPR008332">
    <property type="entry name" value="MethylG_MeTrfase_N"/>
</dbReference>
<evidence type="ECO:0000256" key="6">
    <source>
        <dbReference type="ARBA" id="ARBA00022763"/>
    </source>
</evidence>
<dbReference type="Gene3D" id="1.10.10.60">
    <property type="entry name" value="Homeodomain-like"/>
    <property type="match status" value="1"/>
</dbReference>
<feature type="binding site" evidence="13">
    <location>
        <position position="42"/>
    </location>
    <ligand>
        <name>Zn(2+)</name>
        <dbReference type="ChEBI" id="CHEBI:29105"/>
    </ligand>
</feature>
<evidence type="ECO:0000256" key="4">
    <source>
        <dbReference type="ARBA" id="ARBA00022603"/>
    </source>
</evidence>
<feature type="binding site" evidence="13">
    <location>
        <position position="38"/>
    </location>
    <ligand>
        <name>Zn(2+)</name>
        <dbReference type="ChEBI" id="CHEBI:29105"/>
    </ligand>
</feature>
<evidence type="ECO:0000256" key="10">
    <source>
        <dbReference type="ARBA" id="ARBA00023204"/>
    </source>
</evidence>
<keyword evidence="4 15" id="KW-0489">Methyltransferase</keyword>
<dbReference type="AlphaFoldDB" id="A0AB38TZA0"/>
<evidence type="ECO:0000256" key="11">
    <source>
        <dbReference type="ARBA" id="ARBA00049348"/>
    </source>
</evidence>
<keyword evidence="6" id="KW-0227">DNA damage</keyword>
<dbReference type="SUPFAM" id="SSF57884">
    <property type="entry name" value="Ada DNA repair protein, N-terminal domain (N-Ada 10)"/>
    <property type="match status" value="1"/>
</dbReference>
<dbReference type="CDD" id="cd06445">
    <property type="entry name" value="ATase"/>
    <property type="match status" value="1"/>
</dbReference>
<keyword evidence="15" id="KW-0238">DNA-binding</keyword>
<protein>
    <recommendedName>
        <fullName evidence="3">methylated-DNA--[protein]-cysteine S-methyltransferase</fullName>
        <ecNumber evidence="3">2.1.1.63</ecNumber>
    </recommendedName>
</protein>
<comment type="cofactor">
    <cofactor evidence="13">
        <name>Zn(2+)</name>
        <dbReference type="ChEBI" id="CHEBI:29105"/>
    </cofactor>
    <text evidence="13">Binds 1 zinc ion per subunit.</text>
</comment>
<keyword evidence="9" id="KW-0804">Transcription</keyword>
<dbReference type="FunFam" id="1.10.10.10:FF:000214">
    <property type="entry name" value="Methylated-DNA--protein-cysteine methyltransferase"/>
    <property type="match status" value="1"/>
</dbReference>
<dbReference type="GO" id="GO:0008270">
    <property type="term" value="F:zinc ion binding"/>
    <property type="evidence" value="ECO:0007669"/>
    <property type="project" value="InterPro"/>
</dbReference>
<dbReference type="Pfam" id="PF02870">
    <property type="entry name" value="Methyltransf_1N"/>
    <property type="match status" value="1"/>
</dbReference>
<sequence length="362" mass="38692">MMPTPYSTDEARWEALVARDADADGAFFYAVKTTGVFCRPTCASRMPRRENVSFFDDPAAARAAGFRACKRCQPEREPREVEIVRRACAVLDASDRATLAELSAAVHVSPFHLQRLFKRVVGVSPRQYQAARRGAALRDALEGGAPVTRAAVDAGYQSSSRVYEAVPRELGMAPSAFRRKGAGLRIEYATASTPLGQVLVAATERGICKIAFGDAVASLVADLGDTFANAECVAAPERLAPFLAEIDAYLRGSSERIALPLDISATAFQQRVWEALQKIPYGETRSYAQIAEAVGSPRAVRAVASACASNPVALAIPCHRVIHKDGTATGYRWGTARKLALLAAEARHAAGEPAALSLDDAA</sequence>
<dbReference type="SMART" id="SM00342">
    <property type="entry name" value="HTH_ARAC"/>
    <property type="match status" value="1"/>
</dbReference>
<keyword evidence="13" id="KW-0479">Metal-binding</keyword>
<evidence type="ECO:0000256" key="1">
    <source>
        <dbReference type="ARBA" id="ARBA00001286"/>
    </source>
</evidence>
<dbReference type="NCBIfam" id="TIGR00589">
    <property type="entry name" value="ogt"/>
    <property type="match status" value="1"/>
</dbReference>
<dbReference type="Proteomes" id="UP001059745">
    <property type="component" value="Chromosome 1"/>
</dbReference>
<dbReference type="InterPro" id="IPR036631">
    <property type="entry name" value="MGMT_N_sf"/>
</dbReference>
<dbReference type="InterPro" id="IPR009057">
    <property type="entry name" value="Homeodomain-like_sf"/>
</dbReference>
<feature type="binding site" evidence="13">
    <location>
        <position position="69"/>
    </location>
    <ligand>
        <name>Zn(2+)</name>
        <dbReference type="ChEBI" id="CHEBI:29105"/>
    </ligand>
</feature>
<comment type="catalytic activity">
    <reaction evidence="1">
        <text>a 4-O-methyl-thymidine in DNA + L-cysteinyl-[protein] = a thymidine in DNA + S-methyl-L-cysteinyl-[protein]</text>
        <dbReference type="Rhea" id="RHEA:53428"/>
        <dbReference type="Rhea" id="RHEA-COMP:10131"/>
        <dbReference type="Rhea" id="RHEA-COMP:10132"/>
        <dbReference type="Rhea" id="RHEA-COMP:13555"/>
        <dbReference type="Rhea" id="RHEA-COMP:13556"/>
        <dbReference type="ChEBI" id="CHEBI:29950"/>
        <dbReference type="ChEBI" id="CHEBI:82612"/>
        <dbReference type="ChEBI" id="CHEBI:137386"/>
        <dbReference type="ChEBI" id="CHEBI:137387"/>
        <dbReference type="EC" id="2.1.1.63"/>
    </reaction>
</comment>
<keyword evidence="5 15" id="KW-0808">Transferase</keyword>
<dbReference type="InterPro" id="IPR016221">
    <property type="entry name" value="Bifunct_regulatory_prot_Ada"/>
</dbReference>
<dbReference type="RefSeq" id="WP_162184494.1">
    <property type="nucleotide sequence ID" value="NZ_CADEQB010000007.1"/>
</dbReference>
<dbReference type="Pfam" id="PF02805">
    <property type="entry name" value="Ada_Zn_binding"/>
    <property type="match status" value="1"/>
</dbReference>
<dbReference type="PANTHER" id="PTHR10815">
    <property type="entry name" value="METHYLATED-DNA--PROTEIN-CYSTEINE METHYLTRANSFERASE"/>
    <property type="match status" value="1"/>
</dbReference>